<dbReference type="OrthoDB" id="6192129at2"/>
<keyword evidence="5" id="KW-0190">Covalent protein-DNA linkage</keyword>
<keyword evidence="4 8" id="KW-0378">Hydrolase</keyword>
<dbReference type="PANTHER" id="PTHR13604">
    <property type="entry name" value="DC12-RELATED"/>
    <property type="match status" value="1"/>
</dbReference>
<evidence type="ECO:0000256" key="1">
    <source>
        <dbReference type="ARBA" id="ARBA00008136"/>
    </source>
</evidence>
<evidence type="ECO:0000313" key="9">
    <source>
        <dbReference type="EMBL" id="SHL47664.1"/>
    </source>
</evidence>
<dbReference type="AlphaFoldDB" id="A0A1M7AY69"/>
<dbReference type="InterPro" id="IPR003738">
    <property type="entry name" value="SRAP"/>
</dbReference>
<proteinExistence type="inferred from homology"/>
<evidence type="ECO:0000313" key="10">
    <source>
        <dbReference type="Proteomes" id="UP000184248"/>
    </source>
</evidence>
<dbReference type="GO" id="GO:0016829">
    <property type="term" value="F:lyase activity"/>
    <property type="evidence" value="ECO:0007669"/>
    <property type="project" value="UniProtKB-KW"/>
</dbReference>
<evidence type="ECO:0000256" key="4">
    <source>
        <dbReference type="ARBA" id="ARBA00022801"/>
    </source>
</evidence>
<dbReference type="Pfam" id="PF02586">
    <property type="entry name" value="SRAP"/>
    <property type="match status" value="1"/>
</dbReference>
<evidence type="ECO:0000256" key="7">
    <source>
        <dbReference type="ARBA" id="ARBA00023239"/>
    </source>
</evidence>
<dbReference type="SUPFAM" id="SSF143081">
    <property type="entry name" value="BB1717-like"/>
    <property type="match status" value="1"/>
</dbReference>
<sequence>MCGRFAIYSQPPELSRRLGLPEPDAGWAARYNVTPGTWIPGAYRPDSESDLALGQLWWGYRPHWATGKAPEPINAKVEGVATSRYFKGAFARHRCLIPADGWYEWLAGPDGKQPHFICREDREILWLAGIWSERADGAPGCAILTEPARGLAAEVHDRMPLALDDDSIEPWLDPDLTDRETIRHVVRHVQADAITHWPVSTRVNRPGNDDATLLEPVTP</sequence>
<dbReference type="GO" id="GO:0008233">
    <property type="term" value="F:peptidase activity"/>
    <property type="evidence" value="ECO:0007669"/>
    <property type="project" value="UniProtKB-KW"/>
</dbReference>
<dbReference type="GO" id="GO:0006508">
    <property type="term" value="P:proteolysis"/>
    <property type="evidence" value="ECO:0007669"/>
    <property type="project" value="UniProtKB-KW"/>
</dbReference>
<keyword evidence="6" id="KW-0238">DNA-binding</keyword>
<dbReference type="EC" id="3.4.-.-" evidence="8"/>
<reference evidence="10" key="1">
    <citation type="submission" date="2016-11" db="EMBL/GenBank/DDBJ databases">
        <authorList>
            <person name="Varghese N."/>
            <person name="Submissions S."/>
        </authorList>
    </citation>
    <scope>NUCLEOTIDE SEQUENCE [LARGE SCALE GENOMIC DNA]</scope>
    <source>
        <strain evidence="10">ALO Sharm</strain>
    </source>
</reference>
<dbReference type="InterPro" id="IPR036590">
    <property type="entry name" value="SRAP-like"/>
</dbReference>
<organism evidence="9 10">
    <name type="scientific">Halomonas caseinilytica</name>
    <dbReference type="NCBI Taxonomy" id="438744"/>
    <lineage>
        <taxon>Bacteria</taxon>
        <taxon>Pseudomonadati</taxon>
        <taxon>Pseudomonadota</taxon>
        <taxon>Gammaproteobacteria</taxon>
        <taxon>Oceanospirillales</taxon>
        <taxon>Halomonadaceae</taxon>
        <taxon>Halomonas</taxon>
    </lineage>
</organism>
<keyword evidence="2 8" id="KW-0645">Protease</keyword>
<keyword evidence="10" id="KW-1185">Reference proteome</keyword>
<dbReference type="GO" id="GO:0106300">
    <property type="term" value="P:protein-DNA covalent cross-linking repair"/>
    <property type="evidence" value="ECO:0007669"/>
    <property type="project" value="InterPro"/>
</dbReference>
<dbReference type="Gene3D" id="3.90.1680.10">
    <property type="entry name" value="SOS response associated peptidase-like"/>
    <property type="match status" value="1"/>
</dbReference>
<keyword evidence="7" id="KW-0456">Lyase</keyword>
<dbReference type="GO" id="GO:0003697">
    <property type="term" value="F:single-stranded DNA binding"/>
    <property type="evidence" value="ECO:0007669"/>
    <property type="project" value="InterPro"/>
</dbReference>
<keyword evidence="3" id="KW-0227">DNA damage</keyword>
<dbReference type="EMBL" id="FRAL01000017">
    <property type="protein sequence ID" value="SHL47664.1"/>
    <property type="molecule type" value="Genomic_DNA"/>
</dbReference>
<evidence type="ECO:0000256" key="8">
    <source>
        <dbReference type="RuleBase" id="RU364100"/>
    </source>
</evidence>
<dbReference type="RefSeq" id="WP_064700814.1">
    <property type="nucleotide sequence ID" value="NZ_BDEO01000016.1"/>
</dbReference>
<evidence type="ECO:0000256" key="6">
    <source>
        <dbReference type="ARBA" id="ARBA00023125"/>
    </source>
</evidence>
<evidence type="ECO:0000256" key="5">
    <source>
        <dbReference type="ARBA" id="ARBA00023124"/>
    </source>
</evidence>
<dbReference type="PANTHER" id="PTHR13604:SF0">
    <property type="entry name" value="ABASIC SITE PROCESSING PROTEIN HMCES"/>
    <property type="match status" value="1"/>
</dbReference>
<gene>
    <name evidence="9" type="ORF">SAMN05192556_1173</name>
</gene>
<comment type="similarity">
    <text evidence="1 8">Belongs to the SOS response-associated peptidase family.</text>
</comment>
<name>A0A1M7AY69_9GAMM</name>
<evidence type="ECO:0000256" key="3">
    <source>
        <dbReference type="ARBA" id="ARBA00022763"/>
    </source>
</evidence>
<evidence type="ECO:0000256" key="2">
    <source>
        <dbReference type="ARBA" id="ARBA00022670"/>
    </source>
</evidence>
<protein>
    <recommendedName>
        <fullName evidence="8">Abasic site processing protein</fullName>
        <ecNumber evidence="8">3.4.-.-</ecNumber>
    </recommendedName>
</protein>
<accession>A0A1M7AY69</accession>
<dbReference type="Proteomes" id="UP000184248">
    <property type="component" value="Unassembled WGS sequence"/>
</dbReference>